<dbReference type="InterPro" id="IPR047092">
    <property type="entry name" value="AFUB_07903/YDR124W-like_hel"/>
</dbReference>
<dbReference type="STRING" id="671987.R0IX82"/>
<name>R0IX82_EXST2</name>
<accession>R0IX82</accession>
<dbReference type="HOGENOM" id="CLU_449146_0_0_1"/>
<proteinExistence type="predicted"/>
<gene>
    <name evidence="3" type="ORF">SETTUDRAFT_105680</name>
</gene>
<dbReference type="Pfam" id="PF11001">
    <property type="entry name" value="AFUB_07903_YDR124W_hel"/>
    <property type="match status" value="1"/>
</dbReference>
<feature type="domain" description="Subtelomeric hrmA-associated cluster protein AFUB-079030/YDR124W-like helical bundle" evidence="2">
    <location>
        <begin position="142"/>
        <end position="289"/>
    </location>
</feature>
<reference evidence="3 4" key="1">
    <citation type="journal article" date="2012" name="PLoS Pathog.">
        <title>Diverse lifestyles and strategies of plant pathogenesis encoded in the genomes of eighteen Dothideomycetes fungi.</title>
        <authorList>
            <person name="Ohm R.A."/>
            <person name="Feau N."/>
            <person name="Henrissat B."/>
            <person name="Schoch C.L."/>
            <person name="Horwitz B.A."/>
            <person name="Barry K.W."/>
            <person name="Condon B.J."/>
            <person name="Copeland A.C."/>
            <person name="Dhillon B."/>
            <person name="Glaser F."/>
            <person name="Hesse C.N."/>
            <person name="Kosti I."/>
            <person name="LaButti K."/>
            <person name="Lindquist E.A."/>
            <person name="Lucas S."/>
            <person name="Salamov A.A."/>
            <person name="Bradshaw R.E."/>
            <person name="Ciuffetti L."/>
            <person name="Hamelin R.C."/>
            <person name="Kema G.H.J."/>
            <person name="Lawrence C."/>
            <person name="Scott J.A."/>
            <person name="Spatafora J.W."/>
            <person name="Turgeon B.G."/>
            <person name="de Wit P.J.G.M."/>
            <person name="Zhong S."/>
            <person name="Goodwin S.B."/>
            <person name="Grigoriev I.V."/>
        </authorList>
    </citation>
    <scope>NUCLEOTIDE SEQUENCE [LARGE SCALE GENOMIC DNA]</scope>
    <source>
        <strain evidence="4">28A</strain>
    </source>
</reference>
<feature type="region of interest" description="Disordered" evidence="1">
    <location>
        <begin position="329"/>
        <end position="358"/>
    </location>
</feature>
<evidence type="ECO:0000259" key="2">
    <source>
        <dbReference type="Pfam" id="PF11001"/>
    </source>
</evidence>
<dbReference type="PANTHER" id="PTHR36102">
    <property type="entry name" value="CHROMOSOME 10, WHOLE GENOME SHOTGUN SEQUENCE"/>
    <property type="match status" value="1"/>
</dbReference>
<feature type="region of interest" description="Disordered" evidence="1">
    <location>
        <begin position="378"/>
        <end position="400"/>
    </location>
</feature>
<sequence length="558" mass="62508">AKSSGLGEVTVKHDDSADEVAMPTPIAQTCWKVISPNGCEQVCYEPIPGFEHLWSSRGPIQRATGFAVQPKAIAVQPYQPVTPLMPGQKSRGSRQTARKRTRSTGRGFRSRHITRALSEEEEDEQLECDVKISVGQSYTFYIGDIDELKKFFRRRLDELTMKPVRPIVTQWIRRLEPRRLSLYGPYHKNLLKSKRGIPPWWPRGVQYVEPAHLSKTELLILAVDVMLQHRLIDIDKRRGSWVAELRKAAQIAIDSIPRGQFSSSKGSDFSEKMQRRALEEILPNLFEVAQLYEDHFARHGHYEGSGIPDPGKGKHVTWQPLMRPIREPVAPKKRLRRTRPAPASKLEPDTDALGDETEVDDSVTSLYLRSKQLASNRIDMSKSAKSTAIRDPTTPSSRGAAAAELHSCSCSTTVTPNDSFGQSMQGLLLEEEADLDIEMTAPTPLHNHTYTNDSQLVQYFYGHPSYNAHAIQLQQDGCALTGTSRPTFSPATAPVYQPSLSGFDTHFALPVDNTMFHEGTSFPQSYDLYDPSSANTLEFLDGIRSHSSVSCKTEATRH</sequence>
<dbReference type="RefSeq" id="XP_008023196.1">
    <property type="nucleotide sequence ID" value="XM_008025005.1"/>
</dbReference>
<protein>
    <recommendedName>
        <fullName evidence="2">Subtelomeric hrmA-associated cluster protein AFUB-079030/YDR124W-like helical bundle domain-containing protein</fullName>
    </recommendedName>
</protein>
<dbReference type="Proteomes" id="UP000016935">
    <property type="component" value="Unassembled WGS sequence"/>
</dbReference>
<dbReference type="InterPro" id="IPR021264">
    <property type="entry name" value="AFUB_079030/YDR124W-like"/>
</dbReference>
<dbReference type="EMBL" id="KB908515">
    <property type="protein sequence ID" value="EOA89415.1"/>
    <property type="molecule type" value="Genomic_DNA"/>
</dbReference>
<feature type="region of interest" description="Disordered" evidence="1">
    <location>
        <begin position="81"/>
        <end position="108"/>
    </location>
</feature>
<evidence type="ECO:0000256" key="1">
    <source>
        <dbReference type="SAM" id="MobiDB-lite"/>
    </source>
</evidence>
<evidence type="ECO:0000313" key="4">
    <source>
        <dbReference type="Proteomes" id="UP000016935"/>
    </source>
</evidence>
<evidence type="ECO:0000313" key="3">
    <source>
        <dbReference type="EMBL" id="EOA89415.1"/>
    </source>
</evidence>
<reference evidence="3 4" key="2">
    <citation type="journal article" date="2013" name="PLoS Genet.">
        <title>Comparative genome structure, secondary metabolite, and effector coding capacity across Cochliobolus pathogens.</title>
        <authorList>
            <person name="Condon B.J."/>
            <person name="Leng Y."/>
            <person name="Wu D."/>
            <person name="Bushley K.E."/>
            <person name="Ohm R.A."/>
            <person name="Otillar R."/>
            <person name="Martin J."/>
            <person name="Schackwitz W."/>
            <person name="Grimwood J."/>
            <person name="MohdZainudin N."/>
            <person name="Xue C."/>
            <person name="Wang R."/>
            <person name="Manning V.A."/>
            <person name="Dhillon B."/>
            <person name="Tu Z.J."/>
            <person name="Steffenson B.J."/>
            <person name="Salamov A."/>
            <person name="Sun H."/>
            <person name="Lowry S."/>
            <person name="LaButti K."/>
            <person name="Han J."/>
            <person name="Copeland A."/>
            <person name="Lindquist E."/>
            <person name="Barry K."/>
            <person name="Schmutz J."/>
            <person name="Baker S.E."/>
            <person name="Ciuffetti L.M."/>
            <person name="Grigoriev I.V."/>
            <person name="Zhong S."/>
            <person name="Turgeon B.G."/>
        </authorList>
    </citation>
    <scope>NUCLEOTIDE SEQUENCE [LARGE SCALE GENOMIC DNA]</scope>
    <source>
        <strain evidence="4">28A</strain>
    </source>
</reference>
<feature type="compositionally biased region" description="Basic residues" evidence="1">
    <location>
        <begin position="96"/>
        <end position="108"/>
    </location>
</feature>
<dbReference type="eggNOG" id="ENOG502S0ES">
    <property type="taxonomic scope" value="Eukaryota"/>
</dbReference>
<dbReference type="GeneID" id="19395121"/>
<dbReference type="AlphaFoldDB" id="R0IX82"/>
<keyword evidence="4" id="KW-1185">Reference proteome</keyword>
<dbReference type="PANTHER" id="PTHR36102:SF1">
    <property type="entry name" value="YDR124W-LIKE HELICAL BUNDLE DOMAIN-CONTAINING PROTEIN"/>
    <property type="match status" value="1"/>
</dbReference>
<feature type="non-terminal residue" evidence="3">
    <location>
        <position position="1"/>
    </location>
</feature>
<organism evidence="3 4">
    <name type="scientific">Exserohilum turcicum (strain 28A)</name>
    <name type="common">Northern leaf blight fungus</name>
    <name type="synonym">Setosphaeria turcica</name>
    <dbReference type="NCBI Taxonomy" id="671987"/>
    <lineage>
        <taxon>Eukaryota</taxon>
        <taxon>Fungi</taxon>
        <taxon>Dikarya</taxon>
        <taxon>Ascomycota</taxon>
        <taxon>Pezizomycotina</taxon>
        <taxon>Dothideomycetes</taxon>
        <taxon>Pleosporomycetidae</taxon>
        <taxon>Pleosporales</taxon>
        <taxon>Pleosporineae</taxon>
        <taxon>Pleosporaceae</taxon>
        <taxon>Exserohilum</taxon>
    </lineage>
</organism>
<dbReference type="OrthoDB" id="5338458at2759"/>
<feature type="compositionally biased region" description="Acidic residues" evidence="1">
    <location>
        <begin position="349"/>
        <end position="358"/>
    </location>
</feature>